<name>A0ABP3V9Q9_9BURK</name>
<dbReference type="Proteomes" id="UP001500279">
    <property type="component" value="Unassembled WGS sequence"/>
</dbReference>
<dbReference type="Gene3D" id="3.30.9.10">
    <property type="entry name" value="D-Amino Acid Oxidase, subunit A, domain 2"/>
    <property type="match status" value="1"/>
</dbReference>
<evidence type="ECO:0000313" key="3">
    <source>
        <dbReference type="Proteomes" id="UP001500279"/>
    </source>
</evidence>
<accession>A0ABP3V9Q9</accession>
<dbReference type="PANTHER" id="PTHR43876:SF7">
    <property type="entry name" value="UBIQUINONE BIOSYNTHESIS MONOOXYGENASE COQ6, MITOCHONDRIAL"/>
    <property type="match status" value="1"/>
</dbReference>
<keyword evidence="3" id="KW-1185">Reference proteome</keyword>
<dbReference type="InterPro" id="IPR036188">
    <property type="entry name" value="FAD/NAD-bd_sf"/>
</dbReference>
<dbReference type="SUPFAM" id="SSF51905">
    <property type="entry name" value="FAD/NAD(P)-binding domain"/>
    <property type="match status" value="1"/>
</dbReference>
<sequence>MTAFDVRILGSGIVSRAMALTLARQGLRVALQAKPPAEASERRPDVRAYALNPASVTLLEGLRAWQALPEDARSAVLDMRVHGDAHGAAIEFSAWQQAVPALAWIVDAAALEAVLESAASFAPLVTLQPEPGNAPLTLIAEGKASVERERRGVGFERHAYGHRAIAARLVSDRPHGGTALQWFRSPDILALLPFDRPQPQHAYGLVWSLPEAQAQQWLAAPVAEFEAELNQATAGAAGTLKLASERMSWPLAIGQAEAVTGPGWALLGDAAHQVHPLAGQGLNLGLADVAALAQVLAERESWRGLGDAALLRRYARRRGPAQWAMARATDGLWNLFTPDHPGLRELRNRGLSLVNQLAPVKRWLASHALDV</sequence>
<dbReference type="PROSITE" id="PS01304">
    <property type="entry name" value="UBIH"/>
    <property type="match status" value="1"/>
</dbReference>
<evidence type="ECO:0000313" key="2">
    <source>
        <dbReference type="EMBL" id="GAA0751296.1"/>
    </source>
</evidence>
<dbReference type="InterPro" id="IPR002938">
    <property type="entry name" value="FAD-bd"/>
</dbReference>
<dbReference type="Pfam" id="PF01494">
    <property type="entry name" value="FAD_binding_3"/>
    <property type="match status" value="1"/>
</dbReference>
<comment type="caution">
    <text evidence="2">The sequence shown here is derived from an EMBL/GenBank/DDBJ whole genome shotgun (WGS) entry which is preliminary data.</text>
</comment>
<dbReference type="RefSeq" id="WP_231011454.1">
    <property type="nucleotide sequence ID" value="NZ_BAAAEW010000014.1"/>
</dbReference>
<dbReference type="EMBL" id="BAAAEW010000014">
    <property type="protein sequence ID" value="GAA0751296.1"/>
    <property type="molecule type" value="Genomic_DNA"/>
</dbReference>
<evidence type="ECO:0000259" key="1">
    <source>
        <dbReference type="Pfam" id="PF01494"/>
    </source>
</evidence>
<dbReference type="InterPro" id="IPR051205">
    <property type="entry name" value="UbiH/COQ6_monooxygenase"/>
</dbReference>
<dbReference type="PANTHER" id="PTHR43876">
    <property type="entry name" value="UBIQUINONE BIOSYNTHESIS MONOOXYGENASE COQ6, MITOCHONDRIAL"/>
    <property type="match status" value="1"/>
</dbReference>
<gene>
    <name evidence="2" type="ORF">GCM10009107_23880</name>
</gene>
<proteinExistence type="predicted"/>
<dbReference type="InterPro" id="IPR018168">
    <property type="entry name" value="Ubi_Hdrlase_CS"/>
</dbReference>
<dbReference type="PRINTS" id="PR00420">
    <property type="entry name" value="RNGMNOXGNASE"/>
</dbReference>
<organism evidence="2 3">
    <name type="scientific">Ideonella azotifigens</name>
    <dbReference type="NCBI Taxonomy" id="513160"/>
    <lineage>
        <taxon>Bacteria</taxon>
        <taxon>Pseudomonadati</taxon>
        <taxon>Pseudomonadota</taxon>
        <taxon>Betaproteobacteria</taxon>
        <taxon>Burkholderiales</taxon>
        <taxon>Sphaerotilaceae</taxon>
        <taxon>Ideonella</taxon>
    </lineage>
</organism>
<feature type="domain" description="FAD-binding" evidence="1">
    <location>
        <begin position="140"/>
        <end position="328"/>
    </location>
</feature>
<reference evidence="3" key="1">
    <citation type="journal article" date="2019" name="Int. J. Syst. Evol. Microbiol.">
        <title>The Global Catalogue of Microorganisms (GCM) 10K type strain sequencing project: providing services to taxonomists for standard genome sequencing and annotation.</title>
        <authorList>
            <consortium name="The Broad Institute Genomics Platform"/>
            <consortium name="The Broad Institute Genome Sequencing Center for Infectious Disease"/>
            <person name="Wu L."/>
            <person name="Ma J."/>
        </authorList>
    </citation>
    <scope>NUCLEOTIDE SEQUENCE [LARGE SCALE GENOMIC DNA]</scope>
    <source>
        <strain evidence="3">JCM 15503</strain>
    </source>
</reference>
<dbReference type="Gene3D" id="3.50.50.60">
    <property type="entry name" value="FAD/NAD(P)-binding domain"/>
    <property type="match status" value="2"/>
</dbReference>
<protein>
    <submittedName>
        <fullName evidence="2">UbiH/UbiF family hydroxylase</fullName>
    </submittedName>
</protein>